<dbReference type="Pfam" id="PF01264">
    <property type="entry name" value="Chorismate_synt"/>
    <property type="match status" value="1"/>
</dbReference>
<dbReference type="EMBL" id="UOEU01000414">
    <property type="protein sequence ID" value="VAW33020.1"/>
    <property type="molecule type" value="Genomic_DNA"/>
</dbReference>
<dbReference type="SUPFAM" id="SSF103263">
    <property type="entry name" value="Chorismate synthase, AroC"/>
    <property type="match status" value="1"/>
</dbReference>
<comment type="pathway">
    <text evidence="1">Metabolic intermediate biosynthesis; chorismate biosynthesis; chorismate from D-erythrose 4-phosphate and phosphoenolpyruvate: step 7/7.</text>
</comment>
<evidence type="ECO:0000256" key="2">
    <source>
        <dbReference type="ARBA" id="ARBA00008014"/>
    </source>
</evidence>
<dbReference type="GO" id="GO:0008652">
    <property type="term" value="P:amino acid biosynthetic process"/>
    <property type="evidence" value="ECO:0007669"/>
    <property type="project" value="UniProtKB-KW"/>
</dbReference>
<organism evidence="7">
    <name type="scientific">hydrothermal vent metagenome</name>
    <dbReference type="NCBI Taxonomy" id="652676"/>
    <lineage>
        <taxon>unclassified sequences</taxon>
        <taxon>metagenomes</taxon>
        <taxon>ecological metagenomes</taxon>
    </lineage>
</organism>
<accession>A0A3B0UVY5</accession>
<dbReference type="AlphaFoldDB" id="A0A3B0UVY5"/>
<keyword evidence="5" id="KW-0057">Aromatic amino acid biosynthesis</keyword>
<gene>
    <name evidence="7" type="ORF">MNBD_CHLOROFLEXI01-5251</name>
</gene>
<dbReference type="GO" id="GO:0004107">
    <property type="term" value="F:chorismate synthase activity"/>
    <property type="evidence" value="ECO:0007669"/>
    <property type="project" value="UniProtKB-EC"/>
</dbReference>
<evidence type="ECO:0000313" key="7">
    <source>
        <dbReference type="EMBL" id="VAW33020.1"/>
    </source>
</evidence>
<evidence type="ECO:0000256" key="5">
    <source>
        <dbReference type="ARBA" id="ARBA00023141"/>
    </source>
</evidence>
<name>A0A3B0UVY5_9ZZZZ</name>
<comment type="similarity">
    <text evidence="2">Belongs to the chorismate synthase family.</text>
</comment>
<dbReference type="Gene3D" id="3.60.150.10">
    <property type="entry name" value="Chorismate synthase AroC"/>
    <property type="match status" value="1"/>
</dbReference>
<dbReference type="InterPro" id="IPR000453">
    <property type="entry name" value="Chorismate_synth"/>
</dbReference>
<evidence type="ECO:0000256" key="1">
    <source>
        <dbReference type="ARBA" id="ARBA00005044"/>
    </source>
</evidence>
<dbReference type="PIRSF" id="PIRSF001456">
    <property type="entry name" value="Chorismate_synth"/>
    <property type="match status" value="1"/>
</dbReference>
<dbReference type="GO" id="GO:0010181">
    <property type="term" value="F:FMN binding"/>
    <property type="evidence" value="ECO:0007669"/>
    <property type="project" value="TreeGrafter"/>
</dbReference>
<proteinExistence type="inferred from homology"/>
<dbReference type="GO" id="GO:0009073">
    <property type="term" value="P:aromatic amino acid family biosynthetic process"/>
    <property type="evidence" value="ECO:0007669"/>
    <property type="project" value="UniProtKB-KW"/>
</dbReference>
<keyword evidence="6 7" id="KW-0456">Lyase</keyword>
<keyword evidence="4" id="KW-0028">Amino-acid biosynthesis</keyword>
<dbReference type="InterPro" id="IPR035904">
    <property type="entry name" value="Chorismate_synth_AroC_sf"/>
</dbReference>
<dbReference type="PANTHER" id="PTHR21085">
    <property type="entry name" value="CHORISMATE SYNTHASE"/>
    <property type="match status" value="1"/>
</dbReference>
<evidence type="ECO:0000256" key="3">
    <source>
        <dbReference type="ARBA" id="ARBA00013036"/>
    </source>
</evidence>
<sequence>MEILGGPLFGVAGAGESHGPGITTIVFGCPPGLALNRSQIQAFLDRRRPGGNRHGTPRNEKDKVLLLSGLYQDDHDALTAGPAIEASVDGTAFSTTSYEAGFTTGEPISAVVLSASTKSRHYDQFAGLTGAVRPGHTDLVKYHKAKGRVDIRGSGRSSYRSTISDVIGGSIARIFLQETFGTVFLSSISQVGSLTAQHNLNDHFTTLLREGTVSPAAIEQVQQQLAHAKIHSLDADFAGKAAVLIKQTRIAGDSIGAAVEVVAVNVPALAGDPLYQSLKLRLMGSLGGLHAAQSCEIGDGFRVVSRRGSENNDPIRHSGYQGNSHGGLIGGVTTGMPLVCRVGFKPTSTIVKSQQSVQKNLAEVDFLLDKGRHDPCVGVRAGITLESRMAIELMNAVLMHQARFVDPEQFKLFRAFSKP</sequence>
<protein>
    <recommendedName>
        <fullName evidence="3">chorismate synthase</fullName>
        <ecNumber evidence="3">4.2.3.5</ecNumber>
    </recommendedName>
</protein>
<dbReference type="GO" id="GO:0005829">
    <property type="term" value="C:cytosol"/>
    <property type="evidence" value="ECO:0007669"/>
    <property type="project" value="TreeGrafter"/>
</dbReference>
<dbReference type="EC" id="4.2.3.5" evidence="3"/>
<dbReference type="GO" id="GO:0009423">
    <property type="term" value="P:chorismate biosynthetic process"/>
    <property type="evidence" value="ECO:0007669"/>
    <property type="project" value="TreeGrafter"/>
</dbReference>
<reference evidence="7" key="1">
    <citation type="submission" date="2018-06" db="EMBL/GenBank/DDBJ databases">
        <authorList>
            <person name="Zhirakovskaya E."/>
        </authorList>
    </citation>
    <scope>NUCLEOTIDE SEQUENCE</scope>
</reference>
<dbReference type="PANTHER" id="PTHR21085:SF0">
    <property type="entry name" value="CHORISMATE SYNTHASE"/>
    <property type="match status" value="1"/>
</dbReference>
<evidence type="ECO:0000256" key="4">
    <source>
        <dbReference type="ARBA" id="ARBA00022605"/>
    </source>
</evidence>
<evidence type="ECO:0000256" key="6">
    <source>
        <dbReference type="ARBA" id="ARBA00023239"/>
    </source>
</evidence>